<feature type="transmembrane region" description="Helical" evidence="1">
    <location>
        <begin position="141"/>
        <end position="174"/>
    </location>
</feature>
<accession>A0A2N9EV72</accession>
<protein>
    <submittedName>
        <fullName evidence="2">Uncharacterized protein</fullName>
    </submittedName>
</protein>
<dbReference type="EMBL" id="OIVN01000347">
    <property type="protein sequence ID" value="SPC78742.1"/>
    <property type="molecule type" value="Genomic_DNA"/>
</dbReference>
<evidence type="ECO:0000256" key="1">
    <source>
        <dbReference type="SAM" id="Phobius"/>
    </source>
</evidence>
<proteinExistence type="predicted"/>
<sequence>MIRRFRAEPPPPLSSPTFRFTSLSSDLDLYGWDLLEALGGSSLHRTFSLLSARLFLSSGCRDLLRPWMFGEHRIWGLLPVRDSIDYPIFGIDPSKLFFLKSPHHTQIAWHLLPWPIRFDFSVVCLDGIKAPNLLLIRTSLVVVALVIFWIVVKICIVVGGIAVVLFVVVVVVGLGL</sequence>
<dbReference type="AlphaFoldDB" id="A0A2N9EV72"/>
<evidence type="ECO:0000313" key="2">
    <source>
        <dbReference type="EMBL" id="SPC78742.1"/>
    </source>
</evidence>
<gene>
    <name evidence="2" type="ORF">FSB_LOCUS6624</name>
</gene>
<organism evidence="2">
    <name type="scientific">Fagus sylvatica</name>
    <name type="common">Beechnut</name>
    <dbReference type="NCBI Taxonomy" id="28930"/>
    <lineage>
        <taxon>Eukaryota</taxon>
        <taxon>Viridiplantae</taxon>
        <taxon>Streptophyta</taxon>
        <taxon>Embryophyta</taxon>
        <taxon>Tracheophyta</taxon>
        <taxon>Spermatophyta</taxon>
        <taxon>Magnoliopsida</taxon>
        <taxon>eudicotyledons</taxon>
        <taxon>Gunneridae</taxon>
        <taxon>Pentapetalae</taxon>
        <taxon>rosids</taxon>
        <taxon>fabids</taxon>
        <taxon>Fagales</taxon>
        <taxon>Fagaceae</taxon>
        <taxon>Fagus</taxon>
    </lineage>
</organism>
<keyword evidence="1" id="KW-0472">Membrane</keyword>
<keyword evidence="1" id="KW-1133">Transmembrane helix</keyword>
<keyword evidence="1" id="KW-0812">Transmembrane</keyword>
<name>A0A2N9EV72_FAGSY</name>
<reference evidence="2" key="1">
    <citation type="submission" date="2018-02" db="EMBL/GenBank/DDBJ databases">
        <authorList>
            <person name="Cohen D.B."/>
            <person name="Kent A.D."/>
        </authorList>
    </citation>
    <scope>NUCLEOTIDE SEQUENCE</scope>
</reference>